<keyword evidence="2" id="KW-1133">Transmembrane helix</keyword>
<evidence type="ECO:0000313" key="5">
    <source>
        <dbReference type="Proteomes" id="UP001596380"/>
    </source>
</evidence>
<dbReference type="EMBL" id="JBHSXS010000006">
    <property type="protein sequence ID" value="MFC6880918.1"/>
    <property type="molecule type" value="Genomic_DNA"/>
</dbReference>
<dbReference type="InterPro" id="IPR036938">
    <property type="entry name" value="PAP2/HPO_sf"/>
</dbReference>
<feature type="transmembrane region" description="Helical" evidence="2">
    <location>
        <begin position="102"/>
        <end position="124"/>
    </location>
</feature>
<evidence type="ECO:0000256" key="2">
    <source>
        <dbReference type="SAM" id="Phobius"/>
    </source>
</evidence>
<dbReference type="SMART" id="SM00014">
    <property type="entry name" value="acidPPc"/>
    <property type="match status" value="1"/>
</dbReference>
<protein>
    <submittedName>
        <fullName evidence="4">Phosphatase PAP2 family protein</fullName>
    </submittedName>
</protein>
<keyword evidence="5" id="KW-1185">Reference proteome</keyword>
<keyword evidence="2" id="KW-0812">Transmembrane</keyword>
<proteinExistence type="predicted"/>
<gene>
    <name evidence="4" type="ORF">ACFQKB_14210</name>
</gene>
<evidence type="ECO:0000259" key="3">
    <source>
        <dbReference type="SMART" id="SM00014"/>
    </source>
</evidence>
<feature type="domain" description="Phosphatidic acid phosphatase type 2/haloperoxidase" evidence="3">
    <location>
        <begin position="103"/>
        <end position="210"/>
    </location>
</feature>
<evidence type="ECO:0000256" key="1">
    <source>
        <dbReference type="SAM" id="MobiDB-lite"/>
    </source>
</evidence>
<comment type="caution">
    <text evidence="4">The sequence shown here is derived from an EMBL/GenBank/DDBJ whole genome shotgun (WGS) entry which is preliminary data.</text>
</comment>
<feature type="transmembrane region" description="Helical" evidence="2">
    <location>
        <begin position="196"/>
        <end position="213"/>
    </location>
</feature>
<reference evidence="5" key="1">
    <citation type="journal article" date="2019" name="Int. J. Syst. Evol. Microbiol.">
        <title>The Global Catalogue of Microorganisms (GCM) 10K type strain sequencing project: providing services to taxonomists for standard genome sequencing and annotation.</title>
        <authorList>
            <consortium name="The Broad Institute Genomics Platform"/>
            <consortium name="The Broad Institute Genome Sequencing Center for Infectious Disease"/>
            <person name="Wu L."/>
            <person name="Ma J."/>
        </authorList>
    </citation>
    <scope>NUCLEOTIDE SEQUENCE [LARGE SCALE GENOMIC DNA]</scope>
    <source>
        <strain evidence="5">JCM 3369</strain>
    </source>
</reference>
<dbReference type="Gene3D" id="1.20.144.10">
    <property type="entry name" value="Phosphatidic acid phosphatase type 2/haloperoxidase"/>
    <property type="match status" value="1"/>
</dbReference>
<feature type="transmembrane region" description="Helical" evidence="2">
    <location>
        <begin position="171"/>
        <end position="190"/>
    </location>
</feature>
<feature type="transmembrane region" description="Helical" evidence="2">
    <location>
        <begin position="144"/>
        <end position="164"/>
    </location>
</feature>
<evidence type="ECO:0000313" key="4">
    <source>
        <dbReference type="EMBL" id="MFC6880918.1"/>
    </source>
</evidence>
<dbReference type="Proteomes" id="UP001596380">
    <property type="component" value="Unassembled WGS sequence"/>
</dbReference>
<name>A0ABW2CIE8_9ACTN</name>
<feature type="transmembrane region" description="Helical" evidence="2">
    <location>
        <begin position="76"/>
        <end position="95"/>
    </location>
</feature>
<dbReference type="PANTHER" id="PTHR14969">
    <property type="entry name" value="SPHINGOSINE-1-PHOSPHATE PHOSPHOHYDROLASE"/>
    <property type="match status" value="1"/>
</dbReference>
<dbReference type="PANTHER" id="PTHR14969:SF13">
    <property type="entry name" value="AT30094P"/>
    <property type="match status" value="1"/>
</dbReference>
<organism evidence="4 5">
    <name type="scientific">Actinomadura yumaensis</name>
    <dbReference type="NCBI Taxonomy" id="111807"/>
    <lineage>
        <taxon>Bacteria</taxon>
        <taxon>Bacillati</taxon>
        <taxon>Actinomycetota</taxon>
        <taxon>Actinomycetes</taxon>
        <taxon>Streptosporangiales</taxon>
        <taxon>Thermomonosporaceae</taxon>
        <taxon>Actinomadura</taxon>
    </lineage>
</organism>
<dbReference type="RefSeq" id="WP_160826388.1">
    <property type="nucleotide sequence ID" value="NZ_JBHSXS010000006.1"/>
</dbReference>
<sequence length="241" mass="25333">MQVLRSGGGRLPLPPWRPARPRAYALPVLAALAAVAATADVLAGGPLRHLDHWTFEDGLPAPTGAWHWFWRTVVNGGQHSLVAPAFGLVAAVVAWRRRSAWLLLRAGVWLACTEALVRGAQIFFARTPPHSERDALFDGDHLSYPSGHAANAAACLLVIAALAGARRGWTIAAHVLAAGVAVAVVTLGYHWPTDALAGWGIGALLACAGRILVPWGSAGDRRTSSGRNTPECPGSQPSSTH</sequence>
<feature type="region of interest" description="Disordered" evidence="1">
    <location>
        <begin position="219"/>
        <end position="241"/>
    </location>
</feature>
<dbReference type="InterPro" id="IPR000326">
    <property type="entry name" value="PAP2/HPO"/>
</dbReference>
<accession>A0ABW2CIE8</accession>
<dbReference type="Pfam" id="PF01569">
    <property type="entry name" value="PAP2"/>
    <property type="match status" value="1"/>
</dbReference>
<dbReference type="SUPFAM" id="SSF48317">
    <property type="entry name" value="Acid phosphatase/Vanadium-dependent haloperoxidase"/>
    <property type="match status" value="1"/>
</dbReference>
<keyword evidence="2" id="KW-0472">Membrane</keyword>